<evidence type="ECO:0000259" key="5">
    <source>
        <dbReference type="PROSITE" id="PS50865"/>
    </source>
</evidence>
<dbReference type="OrthoDB" id="432970at2759"/>
<dbReference type="STRING" id="230819.A0A5C3KYY6"/>
<name>A0A5C3KYY6_COPMA</name>
<keyword evidence="3" id="KW-0862">Zinc</keyword>
<keyword evidence="2 4" id="KW-0863">Zinc-finger</keyword>
<dbReference type="InterPro" id="IPR002893">
    <property type="entry name" value="Znf_MYND"/>
</dbReference>
<proteinExistence type="predicted"/>
<protein>
    <recommendedName>
        <fullName evidence="5">MYND-type domain-containing protein</fullName>
    </recommendedName>
</protein>
<evidence type="ECO:0000313" key="7">
    <source>
        <dbReference type="Proteomes" id="UP000307440"/>
    </source>
</evidence>
<keyword evidence="1" id="KW-0479">Metal-binding</keyword>
<evidence type="ECO:0000256" key="1">
    <source>
        <dbReference type="ARBA" id="ARBA00022723"/>
    </source>
</evidence>
<dbReference type="PROSITE" id="PS01360">
    <property type="entry name" value="ZF_MYND_1"/>
    <property type="match status" value="1"/>
</dbReference>
<dbReference type="Proteomes" id="UP000307440">
    <property type="component" value="Unassembled WGS sequence"/>
</dbReference>
<keyword evidence="7" id="KW-1185">Reference proteome</keyword>
<feature type="domain" description="MYND-type" evidence="5">
    <location>
        <begin position="22"/>
        <end position="68"/>
    </location>
</feature>
<dbReference type="Pfam" id="PF01753">
    <property type="entry name" value="zf-MYND"/>
    <property type="match status" value="1"/>
</dbReference>
<evidence type="ECO:0000256" key="3">
    <source>
        <dbReference type="ARBA" id="ARBA00022833"/>
    </source>
</evidence>
<dbReference type="EMBL" id="ML210182">
    <property type="protein sequence ID" value="TFK25806.1"/>
    <property type="molecule type" value="Genomic_DNA"/>
</dbReference>
<dbReference type="AlphaFoldDB" id="A0A5C3KYY6"/>
<evidence type="ECO:0000313" key="6">
    <source>
        <dbReference type="EMBL" id="TFK25806.1"/>
    </source>
</evidence>
<evidence type="ECO:0000256" key="4">
    <source>
        <dbReference type="PROSITE-ProRule" id="PRU00134"/>
    </source>
</evidence>
<dbReference type="SUPFAM" id="SSF144232">
    <property type="entry name" value="HIT/MYND zinc finger-like"/>
    <property type="match status" value="1"/>
</dbReference>
<sequence length="242" mass="27873">MDTEPTTTWGNGYLTRKLAKQCQNCFIPDSKLKEVEGRSIKTCSGCNRTHYCSRECQKENWKWHKTMCKANQAAKELMKESFVPGATTYQVIEVSKYFKSWLDYHRPILAKAVISALEIKANNDNLFTHYLHLEVLPNFLPGKKPADIKRAFTFRSARRLPMELLLDSNAVGAEQIHELLQRSKEVRRELRQPGFAITLVNIPQVHLANQIVYGPDKNCLEYDEDWEATLQSHIDNGKVFKG</sequence>
<dbReference type="PROSITE" id="PS50865">
    <property type="entry name" value="ZF_MYND_2"/>
    <property type="match status" value="1"/>
</dbReference>
<reference evidence="6 7" key="1">
    <citation type="journal article" date="2019" name="Nat. Ecol. Evol.">
        <title>Megaphylogeny resolves global patterns of mushroom evolution.</title>
        <authorList>
            <person name="Varga T."/>
            <person name="Krizsan K."/>
            <person name="Foldi C."/>
            <person name="Dima B."/>
            <person name="Sanchez-Garcia M."/>
            <person name="Sanchez-Ramirez S."/>
            <person name="Szollosi G.J."/>
            <person name="Szarkandi J.G."/>
            <person name="Papp V."/>
            <person name="Albert L."/>
            <person name="Andreopoulos W."/>
            <person name="Angelini C."/>
            <person name="Antonin V."/>
            <person name="Barry K.W."/>
            <person name="Bougher N.L."/>
            <person name="Buchanan P."/>
            <person name="Buyck B."/>
            <person name="Bense V."/>
            <person name="Catcheside P."/>
            <person name="Chovatia M."/>
            <person name="Cooper J."/>
            <person name="Damon W."/>
            <person name="Desjardin D."/>
            <person name="Finy P."/>
            <person name="Geml J."/>
            <person name="Haridas S."/>
            <person name="Hughes K."/>
            <person name="Justo A."/>
            <person name="Karasinski D."/>
            <person name="Kautmanova I."/>
            <person name="Kiss B."/>
            <person name="Kocsube S."/>
            <person name="Kotiranta H."/>
            <person name="LaButti K.M."/>
            <person name="Lechner B.E."/>
            <person name="Liimatainen K."/>
            <person name="Lipzen A."/>
            <person name="Lukacs Z."/>
            <person name="Mihaltcheva S."/>
            <person name="Morgado L.N."/>
            <person name="Niskanen T."/>
            <person name="Noordeloos M.E."/>
            <person name="Ohm R.A."/>
            <person name="Ortiz-Santana B."/>
            <person name="Ovrebo C."/>
            <person name="Racz N."/>
            <person name="Riley R."/>
            <person name="Savchenko A."/>
            <person name="Shiryaev A."/>
            <person name="Soop K."/>
            <person name="Spirin V."/>
            <person name="Szebenyi C."/>
            <person name="Tomsovsky M."/>
            <person name="Tulloss R.E."/>
            <person name="Uehling J."/>
            <person name="Grigoriev I.V."/>
            <person name="Vagvolgyi C."/>
            <person name="Papp T."/>
            <person name="Martin F.M."/>
            <person name="Miettinen O."/>
            <person name="Hibbett D.S."/>
            <person name="Nagy L.G."/>
        </authorList>
    </citation>
    <scope>NUCLEOTIDE SEQUENCE [LARGE SCALE GENOMIC DNA]</scope>
    <source>
        <strain evidence="6 7">CBS 121175</strain>
    </source>
</reference>
<dbReference type="GO" id="GO:0008270">
    <property type="term" value="F:zinc ion binding"/>
    <property type="evidence" value="ECO:0007669"/>
    <property type="project" value="UniProtKB-KW"/>
</dbReference>
<dbReference type="Gene3D" id="6.10.140.2220">
    <property type="match status" value="1"/>
</dbReference>
<evidence type="ECO:0000256" key="2">
    <source>
        <dbReference type="ARBA" id="ARBA00022771"/>
    </source>
</evidence>
<organism evidence="6 7">
    <name type="scientific">Coprinopsis marcescibilis</name>
    <name type="common">Agaric fungus</name>
    <name type="synonym">Psathyrella marcescibilis</name>
    <dbReference type="NCBI Taxonomy" id="230819"/>
    <lineage>
        <taxon>Eukaryota</taxon>
        <taxon>Fungi</taxon>
        <taxon>Dikarya</taxon>
        <taxon>Basidiomycota</taxon>
        <taxon>Agaricomycotina</taxon>
        <taxon>Agaricomycetes</taxon>
        <taxon>Agaricomycetidae</taxon>
        <taxon>Agaricales</taxon>
        <taxon>Agaricineae</taxon>
        <taxon>Psathyrellaceae</taxon>
        <taxon>Coprinopsis</taxon>
    </lineage>
</organism>
<accession>A0A5C3KYY6</accession>
<gene>
    <name evidence="6" type="ORF">FA15DRAFT_668134</name>
</gene>